<dbReference type="AlphaFoldDB" id="A0A4V1KIM1"/>
<evidence type="ECO:0000313" key="1">
    <source>
        <dbReference type="EMBL" id="RXF71172.1"/>
    </source>
</evidence>
<dbReference type="EMBL" id="RXOC01000003">
    <property type="protein sequence ID" value="RXF71172.1"/>
    <property type="molecule type" value="Genomic_DNA"/>
</dbReference>
<dbReference type="RefSeq" id="WP_128768417.1">
    <property type="nucleotide sequence ID" value="NZ_RXOC01000003.1"/>
</dbReference>
<evidence type="ECO:0000313" key="2">
    <source>
        <dbReference type="Proteomes" id="UP000290848"/>
    </source>
</evidence>
<organism evidence="1 2">
    <name type="scientific">Arcticibacter tournemirensis</name>
    <dbReference type="NCBI Taxonomy" id="699437"/>
    <lineage>
        <taxon>Bacteria</taxon>
        <taxon>Pseudomonadati</taxon>
        <taxon>Bacteroidota</taxon>
        <taxon>Sphingobacteriia</taxon>
        <taxon>Sphingobacteriales</taxon>
        <taxon>Sphingobacteriaceae</taxon>
        <taxon>Arcticibacter</taxon>
    </lineage>
</organism>
<name>A0A4V1KIM1_9SPHI</name>
<proteinExistence type="predicted"/>
<sequence>MSLTAFEQEWERDSANIIADLSYTKNLNEHFVTTQLAIKKLNAFMQTEGESQRLMLLGYDIYAINQQILDHIPYFAAKQRQQLLALSRGTIKEEVLYNITLANRSVVEEQDFLNSF</sequence>
<reference evidence="1 2" key="1">
    <citation type="submission" date="2018-12" db="EMBL/GenBank/DDBJ databases">
        <title>The Draft Genome Sequence of the Soil Bacterium Pedobacter tournemirensis R1.</title>
        <authorList>
            <person name="He J."/>
        </authorList>
    </citation>
    <scope>NUCLEOTIDE SEQUENCE [LARGE SCALE GENOMIC DNA]</scope>
    <source>
        <strain evidence="1 2">R1</strain>
    </source>
</reference>
<protein>
    <submittedName>
        <fullName evidence="1">Uncharacterized protein</fullName>
    </submittedName>
</protein>
<gene>
    <name evidence="1" type="ORF">EKH83_05610</name>
</gene>
<accession>A0A4V1KIM1</accession>
<dbReference type="Proteomes" id="UP000290848">
    <property type="component" value="Unassembled WGS sequence"/>
</dbReference>
<comment type="caution">
    <text evidence="1">The sequence shown here is derived from an EMBL/GenBank/DDBJ whole genome shotgun (WGS) entry which is preliminary data.</text>
</comment>